<proteinExistence type="predicted"/>
<dbReference type="PANTHER" id="PTHR46825">
    <property type="entry name" value="D-ALANYL-D-ALANINE-CARBOXYPEPTIDASE/ENDOPEPTIDASE AMPH"/>
    <property type="match status" value="1"/>
</dbReference>
<comment type="caution">
    <text evidence="3">The sequence shown here is derived from an EMBL/GenBank/DDBJ whole genome shotgun (WGS) entry which is preliminary data.</text>
</comment>
<keyword evidence="1" id="KW-0812">Transmembrane</keyword>
<feature type="transmembrane region" description="Helical" evidence="1">
    <location>
        <begin position="432"/>
        <end position="453"/>
    </location>
</feature>
<keyword evidence="1" id="KW-1133">Transmembrane helix</keyword>
<dbReference type="InterPro" id="IPR012338">
    <property type="entry name" value="Beta-lactam/transpept-like"/>
</dbReference>
<dbReference type="PANTHER" id="PTHR46825:SF9">
    <property type="entry name" value="BETA-LACTAMASE-RELATED DOMAIN-CONTAINING PROTEIN"/>
    <property type="match status" value="1"/>
</dbReference>
<feature type="transmembrane region" description="Helical" evidence="1">
    <location>
        <begin position="401"/>
        <end position="420"/>
    </location>
</feature>
<dbReference type="SUPFAM" id="SSF56601">
    <property type="entry name" value="beta-lactamase/transpeptidase-like"/>
    <property type="match status" value="1"/>
</dbReference>
<dbReference type="OrthoDB" id="846150at2"/>
<evidence type="ECO:0000313" key="3">
    <source>
        <dbReference type="EMBL" id="RNB75279.1"/>
    </source>
</evidence>
<organism evidence="3 4">
    <name type="scientific">Brevibacillus invocatus</name>
    <dbReference type="NCBI Taxonomy" id="173959"/>
    <lineage>
        <taxon>Bacteria</taxon>
        <taxon>Bacillati</taxon>
        <taxon>Bacillota</taxon>
        <taxon>Bacilli</taxon>
        <taxon>Bacillales</taxon>
        <taxon>Paenibacillaceae</taxon>
        <taxon>Brevibacillus</taxon>
    </lineage>
</organism>
<keyword evidence="4" id="KW-1185">Reference proteome</keyword>
<evidence type="ECO:0000259" key="2">
    <source>
        <dbReference type="Pfam" id="PF00144"/>
    </source>
</evidence>
<keyword evidence="1" id="KW-0472">Membrane</keyword>
<feature type="domain" description="Beta-lactamase-related" evidence="2">
    <location>
        <begin position="54"/>
        <end position="371"/>
    </location>
</feature>
<feature type="transmembrane region" description="Helical" evidence="1">
    <location>
        <begin position="473"/>
        <end position="490"/>
    </location>
</feature>
<dbReference type="RefSeq" id="WP_122908252.1">
    <property type="nucleotide sequence ID" value="NZ_CBCSBE010000001.1"/>
</dbReference>
<dbReference type="InterPro" id="IPR050491">
    <property type="entry name" value="AmpC-like"/>
</dbReference>
<evidence type="ECO:0000313" key="4">
    <source>
        <dbReference type="Proteomes" id="UP000282028"/>
    </source>
</evidence>
<dbReference type="EMBL" id="RHHR01000010">
    <property type="protein sequence ID" value="RNB75279.1"/>
    <property type="molecule type" value="Genomic_DNA"/>
</dbReference>
<dbReference type="InterPro" id="IPR001466">
    <property type="entry name" value="Beta-lactam-related"/>
</dbReference>
<evidence type="ECO:0000256" key="1">
    <source>
        <dbReference type="SAM" id="Phobius"/>
    </source>
</evidence>
<gene>
    <name evidence="3" type="ORF">EDM52_06730</name>
</gene>
<protein>
    <submittedName>
        <fullName evidence="3">Penicillin-binding protein</fullName>
    </submittedName>
</protein>
<sequence length="504" mass="55215">MRDLFYTGIIHNWKRVLVVCSLLGILSLLIFPPKNAQGGKAEPGQSSQLQAVDHYLDEAIRKLGVPGGSAALVYQGEQVYSRSWGITGESEQTVTNETPFLIGSLSKTLTAYGIMRLVDEGKVRLDVPVQQYLPWFSLPDAKAASQITIHQVLTQTSGMSESAGLNIADQGASDQLAIQRTVRALAKEPLEAASGNRHIYSNANYAVLGAVIEEVSGMTYAEFMESSIFSSLEMKHSAATVRQAEAIGWEPGFRSWLGLSIPSPIPYDNGGAPYGYVVSSSSDLAKFLIAMQEPGKVISADRTKEMIQPAVSVRANHYYGYGWRITQTDTGETRIWHAGSSPDARSEMVWLPESGWGIVLLTNQNNRLEEARLSIVATGIQDILLGSEATPISFPPIMERWLAVGGVLVLMAITVWLLTSFRRGMETKLRRWVWFTLGGVFFSLAGLVIPVLLYLTQVSWHTVSLFVPDLAEMVLLMVIFLSMNGVLSLIKASTIPSIKDIQKS</sequence>
<dbReference type="AlphaFoldDB" id="A0A3M8CI07"/>
<dbReference type="Gene3D" id="3.40.710.10">
    <property type="entry name" value="DD-peptidase/beta-lactamase superfamily"/>
    <property type="match status" value="1"/>
</dbReference>
<reference evidence="3 4" key="1">
    <citation type="submission" date="2018-10" db="EMBL/GenBank/DDBJ databases">
        <title>Phylogenomics of Brevibacillus.</title>
        <authorList>
            <person name="Dunlap C."/>
        </authorList>
    </citation>
    <scope>NUCLEOTIDE SEQUENCE [LARGE SCALE GENOMIC DNA]</scope>
    <source>
        <strain evidence="3 4">JCM 12215</strain>
    </source>
</reference>
<dbReference type="Pfam" id="PF00144">
    <property type="entry name" value="Beta-lactamase"/>
    <property type="match status" value="1"/>
</dbReference>
<name>A0A3M8CI07_9BACL</name>
<dbReference type="Proteomes" id="UP000282028">
    <property type="component" value="Unassembled WGS sequence"/>
</dbReference>
<accession>A0A3M8CI07</accession>